<dbReference type="EC" id="2.7.7.80" evidence="9"/>
<dbReference type="Gene3D" id="3.40.250.10">
    <property type="entry name" value="Rhodanese-like domain"/>
    <property type="match status" value="1"/>
</dbReference>
<evidence type="ECO:0000256" key="5">
    <source>
        <dbReference type="ARBA" id="ARBA00022840"/>
    </source>
</evidence>
<evidence type="ECO:0000256" key="1">
    <source>
        <dbReference type="ARBA" id="ARBA00005046"/>
    </source>
</evidence>
<dbReference type="Proteomes" id="UP000186677">
    <property type="component" value="Unassembled WGS sequence"/>
</dbReference>
<dbReference type="NCBIfam" id="NF004281">
    <property type="entry name" value="PRK05690.1"/>
    <property type="match status" value="1"/>
</dbReference>
<proteinExistence type="inferred from homology"/>
<dbReference type="SMART" id="SM00450">
    <property type="entry name" value="RHOD"/>
    <property type="match status" value="1"/>
</dbReference>
<accession>A0A1Q4KG16</accession>
<comment type="caution">
    <text evidence="16">The sequence shown here is derived from an EMBL/GenBank/DDBJ whole genome shotgun (WGS) entry which is preliminary data.</text>
</comment>
<dbReference type="Pfam" id="PF00581">
    <property type="entry name" value="Rhodanese"/>
    <property type="match status" value="1"/>
</dbReference>
<evidence type="ECO:0000256" key="12">
    <source>
        <dbReference type="ARBA" id="ARBA00075328"/>
    </source>
</evidence>
<comment type="pathway">
    <text evidence="1">Cofactor biosynthesis; molybdopterin biosynthesis.</text>
</comment>
<dbReference type="Pfam" id="PF00899">
    <property type="entry name" value="ThiF"/>
    <property type="match status" value="1"/>
</dbReference>
<dbReference type="PANTHER" id="PTHR10953">
    <property type="entry name" value="UBIQUITIN-ACTIVATING ENZYME E1"/>
    <property type="match status" value="1"/>
</dbReference>
<evidence type="ECO:0000313" key="15">
    <source>
        <dbReference type="EMBL" id="OKA20053.1"/>
    </source>
</evidence>
<dbReference type="GO" id="GO:0061605">
    <property type="term" value="F:molybdopterin-synthase adenylyltransferase activity"/>
    <property type="evidence" value="ECO:0007669"/>
    <property type="project" value="UniProtKB-EC"/>
</dbReference>
<evidence type="ECO:0000256" key="13">
    <source>
        <dbReference type="ARBA" id="ARBA00078531"/>
    </source>
</evidence>
<evidence type="ECO:0000256" key="10">
    <source>
        <dbReference type="ARBA" id="ARBA00073635"/>
    </source>
</evidence>
<dbReference type="OrthoDB" id="9804286at2"/>
<dbReference type="InterPro" id="IPR000594">
    <property type="entry name" value="ThiF_NAD_FAD-bd"/>
</dbReference>
<evidence type="ECO:0000256" key="3">
    <source>
        <dbReference type="ARBA" id="ARBA00022679"/>
    </source>
</evidence>
<dbReference type="InterPro" id="IPR045886">
    <property type="entry name" value="ThiF/MoeB/HesA"/>
</dbReference>
<dbReference type="RefSeq" id="WP_060691174.1">
    <property type="nucleotide sequence ID" value="NZ_CP012676.1"/>
</dbReference>
<dbReference type="SUPFAM" id="SSF69572">
    <property type="entry name" value="Activating enzymes of the ubiquitin-like proteins"/>
    <property type="match status" value="1"/>
</dbReference>
<gene>
    <name evidence="15" type="ORF">BOH73_13520</name>
    <name evidence="16" type="ORF">BOH74_04340</name>
</gene>
<keyword evidence="4" id="KW-0547">Nucleotide-binding</keyword>
<dbReference type="KEGG" id="ppsy:AOC04_03505"/>
<evidence type="ECO:0000259" key="14">
    <source>
        <dbReference type="PROSITE" id="PS50206"/>
    </source>
</evidence>
<dbReference type="InterPro" id="IPR035985">
    <property type="entry name" value="Ubiquitin-activating_enz"/>
</dbReference>
<protein>
    <recommendedName>
        <fullName evidence="10">Molybdopterin-synthase adenylyltransferase</fullName>
        <ecNumber evidence="9">2.7.7.80</ecNumber>
    </recommendedName>
    <alternativeName>
        <fullName evidence="13">MoaD protein adenylase</fullName>
    </alternativeName>
    <alternativeName>
        <fullName evidence="11">Molybdopterin-converting factor subunit 1 adenylase</fullName>
    </alternativeName>
    <alternativeName>
        <fullName evidence="12">Sulfur carrier protein MoaD adenylyltransferase</fullName>
    </alternativeName>
</protein>
<dbReference type="GO" id="GO:0005524">
    <property type="term" value="F:ATP binding"/>
    <property type="evidence" value="ECO:0007669"/>
    <property type="project" value="UniProtKB-KW"/>
</dbReference>
<dbReference type="EMBL" id="MPJC01000008">
    <property type="protein sequence ID" value="OKA20053.1"/>
    <property type="molecule type" value="Genomic_DNA"/>
</dbReference>
<reference evidence="15 18" key="2">
    <citation type="submission" date="2016-11" db="EMBL/GenBank/DDBJ databases">
        <title>Draft genome of Pseudomonas versuta A4R1.5.</title>
        <authorList>
            <person name="See-Too W.-S."/>
        </authorList>
    </citation>
    <scope>NUCLEOTIDE SEQUENCE [LARGE SCALE GENOMIC DNA]</scope>
    <source>
        <strain evidence="15 18">A4R1.5</strain>
    </source>
</reference>
<evidence type="ECO:0000313" key="17">
    <source>
        <dbReference type="Proteomes" id="UP000185990"/>
    </source>
</evidence>
<dbReference type="PROSITE" id="PS50206">
    <property type="entry name" value="RHODANESE_3"/>
    <property type="match status" value="1"/>
</dbReference>
<comment type="similarity">
    <text evidence="2">Belongs to the HesA/MoeB/ThiF family.</text>
</comment>
<dbReference type="Gene3D" id="3.40.50.720">
    <property type="entry name" value="NAD(P)-binding Rossmann-like Domain"/>
    <property type="match status" value="1"/>
</dbReference>
<dbReference type="GO" id="GO:0005829">
    <property type="term" value="C:cytosol"/>
    <property type="evidence" value="ECO:0007669"/>
    <property type="project" value="TreeGrafter"/>
</dbReference>
<dbReference type="GO" id="GO:0004792">
    <property type="term" value="F:thiosulfate-cyanide sulfurtransferase activity"/>
    <property type="evidence" value="ECO:0007669"/>
    <property type="project" value="TreeGrafter"/>
</dbReference>
<dbReference type="FunFam" id="3.40.50.720:FF:000033">
    <property type="entry name" value="Adenylyltransferase and sulfurtransferase MOCS3"/>
    <property type="match status" value="1"/>
</dbReference>
<evidence type="ECO:0000256" key="2">
    <source>
        <dbReference type="ARBA" id="ARBA00009919"/>
    </source>
</evidence>
<evidence type="ECO:0000256" key="11">
    <source>
        <dbReference type="ARBA" id="ARBA00075110"/>
    </source>
</evidence>
<dbReference type="CDD" id="cd00158">
    <property type="entry name" value="RHOD"/>
    <property type="match status" value="1"/>
</dbReference>
<dbReference type="InterPro" id="IPR036873">
    <property type="entry name" value="Rhodanese-like_dom_sf"/>
</dbReference>
<evidence type="ECO:0000313" key="18">
    <source>
        <dbReference type="Proteomes" id="UP000186677"/>
    </source>
</evidence>
<organism evidence="16 17">
    <name type="scientific">Pseudomonas versuta</name>
    <dbReference type="NCBI Taxonomy" id="1788301"/>
    <lineage>
        <taxon>Bacteria</taxon>
        <taxon>Pseudomonadati</taxon>
        <taxon>Pseudomonadota</taxon>
        <taxon>Gammaproteobacteria</taxon>
        <taxon>Pseudomonadales</taxon>
        <taxon>Pseudomonadaceae</taxon>
        <taxon>Pseudomonas</taxon>
    </lineage>
</organism>
<comment type="catalytic activity">
    <reaction evidence="6">
        <text>[molybdopterin-synthase sulfur-carrier protein]-C-terminal Gly-Gly + ATP + H(+) = [molybdopterin-synthase sulfur-carrier protein]-C-terminal Gly-Gly-AMP + diphosphate</text>
        <dbReference type="Rhea" id="RHEA:43616"/>
        <dbReference type="Rhea" id="RHEA-COMP:12159"/>
        <dbReference type="Rhea" id="RHEA-COMP:12202"/>
        <dbReference type="ChEBI" id="CHEBI:15378"/>
        <dbReference type="ChEBI" id="CHEBI:30616"/>
        <dbReference type="ChEBI" id="CHEBI:33019"/>
        <dbReference type="ChEBI" id="CHEBI:90618"/>
        <dbReference type="ChEBI" id="CHEBI:90778"/>
        <dbReference type="EC" id="2.7.7.80"/>
    </reaction>
</comment>
<evidence type="ECO:0000256" key="9">
    <source>
        <dbReference type="ARBA" id="ARBA00066884"/>
    </source>
</evidence>
<dbReference type="GO" id="GO:0008641">
    <property type="term" value="F:ubiquitin-like modifier activating enzyme activity"/>
    <property type="evidence" value="ECO:0007669"/>
    <property type="project" value="InterPro"/>
</dbReference>
<keyword evidence="3" id="KW-0808">Transferase</keyword>
<keyword evidence="18" id="KW-1185">Reference proteome</keyword>
<reference evidence="16 17" key="1">
    <citation type="submission" date="2016-11" db="EMBL/GenBank/DDBJ databases">
        <title>Draft genome of Pseudomonas versuta A4R1.12.</title>
        <authorList>
            <person name="See-Too W.-S."/>
        </authorList>
    </citation>
    <scope>NUCLEOTIDE SEQUENCE [LARGE SCALE GENOMIC DNA]</scope>
    <source>
        <strain evidence="16 17">A4R1.12</strain>
    </source>
</reference>
<dbReference type="Proteomes" id="UP000185990">
    <property type="component" value="Unassembled WGS sequence"/>
</dbReference>
<dbReference type="PANTHER" id="PTHR10953:SF102">
    <property type="entry name" value="ADENYLYLTRANSFERASE AND SULFURTRANSFERASE MOCS3"/>
    <property type="match status" value="1"/>
</dbReference>
<name>A0A0M3UDF2_9PSED</name>
<keyword evidence="5" id="KW-0067">ATP-binding</keyword>
<evidence type="ECO:0000256" key="6">
    <source>
        <dbReference type="ARBA" id="ARBA00052218"/>
    </source>
</evidence>
<sequence>MSTEARTRYDRLEAEEMCLYSRHLLIPSIGMKGQLALKNASVLMVGAGGLGCPALLYLAAAGVGRLGIIDADQINVSNVHRQVLFRITDKGRNKVDVAKMRLQKLNPYIEIETYLERFSLENAQALVSRYDIIIDGTDNFTAKYLINDVCFLGGKPLVYGAIMQFEGHVTVFNALDAGGRRSANYRDLYDGLPDAALAPNCAEAGVLGVLPGIIGCFQANEAIKLITGVGQPLINRLMVYDALEATSREIGYSSIDDNPLRDPVRSALLEEVAQVCSASSASNDFMISIADFAALIGETPIHLIDVREEHEREQVSIGGDHFPLSEVGAWSLCCEDGRPIVLYCQSGVRSQKAARILAVQALKSPVFSLQGGLSAFLGADHYQQMIATLALCKCPLRHHGHI</sequence>
<dbReference type="GO" id="GO:0008146">
    <property type="term" value="F:sulfotransferase activity"/>
    <property type="evidence" value="ECO:0007669"/>
    <property type="project" value="TreeGrafter"/>
</dbReference>
<evidence type="ECO:0000313" key="16">
    <source>
        <dbReference type="EMBL" id="OKA27589.1"/>
    </source>
</evidence>
<comment type="subunit">
    <text evidence="8">Homodimer. Forms a stable heterotetrameric complex of 2 MoeB and 2 MoaD during adenylation of MoaD.</text>
</comment>
<comment type="function">
    <text evidence="7">Catalyzes the adenylation by ATP of the carboxyl group of the C-terminal glycine of sulfur carrier protein MoaD.</text>
</comment>
<evidence type="ECO:0000256" key="8">
    <source>
        <dbReference type="ARBA" id="ARBA00063809"/>
    </source>
</evidence>
<dbReference type="AlphaFoldDB" id="A0A0M3UDF2"/>
<accession>A0A0M3UDF2</accession>
<evidence type="ECO:0000256" key="4">
    <source>
        <dbReference type="ARBA" id="ARBA00022741"/>
    </source>
</evidence>
<dbReference type="CDD" id="cd00757">
    <property type="entry name" value="ThiF_MoeB_HesA_family"/>
    <property type="match status" value="1"/>
</dbReference>
<dbReference type="EMBL" id="MPJD01000009">
    <property type="protein sequence ID" value="OKA27589.1"/>
    <property type="molecule type" value="Genomic_DNA"/>
</dbReference>
<feature type="domain" description="Rhodanese" evidence="14">
    <location>
        <begin position="297"/>
        <end position="385"/>
    </location>
</feature>
<evidence type="ECO:0000256" key="7">
    <source>
        <dbReference type="ARBA" id="ARBA00055169"/>
    </source>
</evidence>
<dbReference type="InterPro" id="IPR001763">
    <property type="entry name" value="Rhodanese-like_dom"/>
</dbReference>